<evidence type="ECO:0000256" key="7">
    <source>
        <dbReference type="ARBA" id="ARBA00023186"/>
    </source>
</evidence>
<reference evidence="15" key="1">
    <citation type="journal article" date="2007" name="Appl. Environ. Microbiol.">
        <title>Construction of a low-temperature protein expression system using a cold-adapted bacterium, Shewanella sp. strain Ac10, as the host.</title>
        <authorList>
            <person name="Miyake R."/>
            <person name="Kawamoto J."/>
            <person name="Wei Y.L."/>
            <person name="Kitagawa M."/>
            <person name="Kato I."/>
            <person name="Kurihara T."/>
            <person name="Esaki N."/>
        </authorList>
    </citation>
    <scope>NUCLEOTIDE SEQUENCE</scope>
    <source>
        <strain evidence="15">Ac10</strain>
    </source>
</reference>
<evidence type="ECO:0000256" key="1">
    <source>
        <dbReference type="ARBA" id="ARBA00000971"/>
    </source>
</evidence>
<dbReference type="Pfam" id="PF05697">
    <property type="entry name" value="Trigger_N"/>
    <property type="match status" value="1"/>
</dbReference>
<dbReference type="PROSITE" id="PS50059">
    <property type="entry name" value="FKBP_PPIASE"/>
    <property type="match status" value="1"/>
</dbReference>
<accession>A6BLS8</accession>
<dbReference type="GO" id="GO:0051301">
    <property type="term" value="P:cell division"/>
    <property type="evidence" value="ECO:0007669"/>
    <property type="project" value="UniProtKB-KW"/>
</dbReference>
<evidence type="ECO:0000256" key="2">
    <source>
        <dbReference type="ARBA" id="ARBA00005464"/>
    </source>
</evidence>
<keyword evidence="5 11" id="KW-0132">Cell division</keyword>
<dbReference type="InterPro" id="IPR008881">
    <property type="entry name" value="Trigger_fac_ribosome-bd_bac"/>
</dbReference>
<dbReference type="GO" id="GO:0043022">
    <property type="term" value="F:ribosome binding"/>
    <property type="evidence" value="ECO:0007669"/>
    <property type="project" value="TreeGrafter"/>
</dbReference>
<reference evidence="15" key="2">
    <citation type="journal article" date="2007" name="Extremophiles">
        <title>Proteomic studies of an Antarctic cold-adapted bacterium, Shewanella livingstonensis Ac10, for global identification of cold-inducible proteins.</title>
        <authorList>
            <person name="Kawamoto J."/>
            <person name="Kurihara T."/>
            <person name="Kitagawa M."/>
            <person name="Kato I."/>
            <person name="Esaki N."/>
        </authorList>
    </citation>
    <scope>NUCLEOTIDE SEQUENCE</scope>
    <source>
        <strain evidence="15">Ac10</strain>
    </source>
</reference>
<evidence type="ECO:0000256" key="13">
    <source>
        <dbReference type="RuleBase" id="RU003914"/>
    </source>
</evidence>
<dbReference type="Gene3D" id="3.30.70.1050">
    <property type="entry name" value="Trigger factor ribosome-binding domain"/>
    <property type="match status" value="1"/>
</dbReference>
<dbReference type="Gene3D" id="1.10.3120.10">
    <property type="entry name" value="Trigger factor, C-terminal domain"/>
    <property type="match status" value="1"/>
</dbReference>
<evidence type="ECO:0000256" key="8">
    <source>
        <dbReference type="ARBA" id="ARBA00023235"/>
    </source>
</evidence>
<comment type="catalytic activity">
    <reaction evidence="1 11 12">
        <text>[protein]-peptidylproline (omega=180) = [protein]-peptidylproline (omega=0)</text>
        <dbReference type="Rhea" id="RHEA:16237"/>
        <dbReference type="Rhea" id="RHEA-COMP:10747"/>
        <dbReference type="Rhea" id="RHEA-COMP:10748"/>
        <dbReference type="ChEBI" id="CHEBI:83833"/>
        <dbReference type="ChEBI" id="CHEBI:83834"/>
        <dbReference type="EC" id="5.2.1.8"/>
    </reaction>
</comment>
<dbReference type="NCBIfam" id="TIGR00115">
    <property type="entry name" value="tig"/>
    <property type="match status" value="1"/>
</dbReference>
<dbReference type="SUPFAM" id="SSF109998">
    <property type="entry name" value="Triger factor/SurA peptide-binding domain-like"/>
    <property type="match status" value="1"/>
</dbReference>
<evidence type="ECO:0000256" key="12">
    <source>
        <dbReference type="PROSITE-ProRule" id="PRU00277"/>
    </source>
</evidence>
<keyword evidence="7 11" id="KW-0143">Chaperone</keyword>
<dbReference type="PANTHER" id="PTHR30560">
    <property type="entry name" value="TRIGGER FACTOR CHAPERONE AND PEPTIDYL-PROLYL CIS/TRANS ISOMERASE"/>
    <property type="match status" value="1"/>
</dbReference>
<proteinExistence type="inferred from homology"/>
<dbReference type="InterPro" id="IPR036611">
    <property type="entry name" value="Trigger_fac_ribosome-bd_sf"/>
</dbReference>
<name>A6BLS8_9GAMM</name>
<comment type="function">
    <text evidence="11">Involved in protein export. Acts as a chaperone by maintaining the newly synthesized protein in an open conformation. Functions as a peptidyl-prolyl cis-trans isomerase.</text>
</comment>
<dbReference type="FunFam" id="3.10.50.40:FF:000001">
    <property type="entry name" value="Trigger factor"/>
    <property type="match status" value="1"/>
</dbReference>
<organism evidence="15">
    <name type="scientific">Shewanella livingstonensis</name>
    <dbReference type="NCBI Taxonomy" id="150120"/>
    <lineage>
        <taxon>Bacteria</taxon>
        <taxon>Pseudomonadati</taxon>
        <taxon>Pseudomonadota</taxon>
        <taxon>Gammaproteobacteria</taxon>
        <taxon>Alteromonadales</taxon>
        <taxon>Shewanellaceae</taxon>
        <taxon>Shewanella</taxon>
    </lineage>
</organism>
<dbReference type="GO" id="GO:0043335">
    <property type="term" value="P:protein unfolding"/>
    <property type="evidence" value="ECO:0007669"/>
    <property type="project" value="TreeGrafter"/>
</dbReference>
<dbReference type="EC" id="5.2.1.8" evidence="3 11"/>
<dbReference type="InterPro" id="IPR008880">
    <property type="entry name" value="Trigger_fac_C"/>
</dbReference>
<comment type="domain">
    <text evidence="11">Consists of 3 domains; the N-terminus binds the ribosome, the middle domain has PPIase activity, while the C-terminus has intrinsic chaperone activity on its own.</text>
</comment>
<protein>
    <recommendedName>
        <fullName evidence="4 11">Trigger factor</fullName>
        <shortName evidence="11">TF</shortName>
        <ecNumber evidence="3 11">5.2.1.8</ecNumber>
    </recommendedName>
    <alternativeName>
        <fullName evidence="10 11">PPIase</fullName>
    </alternativeName>
</protein>
<dbReference type="InterPro" id="IPR001179">
    <property type="entry name" value="PPIase_FKBP_dom"/>
</dbReference>
<evidence type="ECO:0000256" key="3">
    <source>
        <dbReference type="ARBA" id="ARBA00013194"/>
    </source>
</evidence>
<dbReference type="SUPFAM" id="SSF102735">
    <property type="entry name" value="Trigger factor ribosome-binding domain"/>
    <property type="match status" value="1"/>
</dbReference>
<keyword evidence="8 11" id="KW-0413">Isomerase</keyword>
<dbReference type="PIRSF" id="PIRSF003095">
    <property type="entry name" value="Trigger_factor"/>
    <property type="match status" value="1"/>
</dbReference>
<feature type="domain" description="PPIase FKBP-type" evidence="14">
    <location>
        <begin position="214"/>
        <end position="299"/>
    </location>
</feature>
<evidence type="ECO:0000256" key="4">
    <source>
        <dbReference type="ARBA" id="ARBA00016902"/>
    </source>
</evidence>
<dbReference type="GO" id="GO:0015031">
    <property type="term" value="P:protein transport"/>
    <property type="evidence" value="ECO:0007669"/>
    <property type="project" value="UniProtKB-UniRule"/>
</dbReference>
<sequence length="488" mass="54168">MYILNHLSVPSAASGSIISLCWVSELNSWSRNDYRMVELSTITKYVILYFEVKQCSFLLIHLKALERRLTISVPAEQIEKLVKDNVLREAKRARLPGFRPGKVPIGEINKRYGKAIRQDITGEVMQRNFIEAIVAEKLNPAGAPVFTPGSTEGDSFEFVATFEIYPEVVLTGLDSIAVEQPKAEVNDADVDVMIETLRKQHATFAPVERAAVADDKVKMNFIGSIDGEEFEGGKADDFELQLGSNRMIPGFETGIVGHKTGDEFEIEVTFPEDYHAENLKGKAAKFVITLTEVQAANLPKVNDEFASLFGIAEGGLDALKAEIRKNMTRELEQALKANVKEQVITGLLAANDIAIPKALVEGEVNVLRQQAMQRFGGQTENMPELPAELFTEQAERRVKIGLLLGEVIKTNELKAEDDRVNTLIESMASAYEDPSEVVSYYNSNKELMQNMRNVALEEQAVEALLKSSKVTVKDVAFEEFMNKATGRA</sequence>
<dbReference type="GO" id="GO:0003755">
    <property type="term" value="F:peptidyl-prolyl cis-trans isomerase activity"/>
    <property type="evidence" value="ECO:0007669"/>
    <property type="project" value="UniProtKB-UniRule"/>
</dbReference>
<dbReference type="Pfam" id="PF05698">
    <property type="entry name" value="Trigger_C"/>
    <property type="match status" value="1"/>
</dbReference>
<dbReference type="EMBL" id="AB284101">
    <property type="protein sequence ID" value="BAF64740.1"/>
    <property type="molecule type" value="Genomic_DNA"/>
</dbReference>
<gene>
    <name evidence="11 15" type="primary">tig</name>
</gene>
<dbReference type="HAMAP" id="MF_00303">
    <property type="entry name" value="Trigger_factor_Tig"/>
    <property type="match status" value="1"/>
</dbReference>
<dbReference type="Pfam" id="PF00254">
    <property type="entry name" value="FKBP_C"/>
    <property type="match status" value="1"/>
</dbReference>
<dbReference type="InterPro" id="IPR027304">
    <property type="entry name" value="Trigger_fact/SurA_dom_sf"/>
</dbReference>
<dbReference type="InterPro" id="IPR005215">
    <property type="entry name" value="Trig_fac"/>
</dbReference>
<evidence type="ECO:0000256" key="9">
    <source>
        <dbReference type="ARBA" id="ARBA00023306"/>
    </source>
</evidence>
<dbReference type="PANTHER" id="PTHR30560:SF3">
    <property type="entry name" value="TRIGGER FACTOR-LIKE PROTEIN TIG, CHLOROPLASTIC"/>
    <property type="match status" value="1"/>
</dbReference>
<dbReference type="GO" id="GO:0051083">
    <property type="term" value="P:'de novo' cotranslational protein folding"/>
    <property type="evidence" value="ECO:0007669"/>
    <property type="project" value="TreeGrafter"/>
</dbReference>
<dbReference type="SUPFAM" id="SSF54534">
    <property type="entry name" value="FKBP-like"/>
    <property type="match status" value="1"/>
</dbReference>
<dbReference type="InterPro" id="IPR037041">
    <property type="entry name" value="Trigger_fac_C_sf"/>
</dbReference>
<dbReference type="Gene3D" id="3.10.50.40">
    <property type="match status" value="1"/>
</dbReference>
<evidence type="ECO:0000256" key="5">
    <source>
        <dbReference type="ARBA" id="ARBA00022618"/>
    </source>
</evidence>
<dbReference type="GO" id="GO:0044183">
    <property type="term" value="F:protein folding chaperone"/>
    <property type="evidence" value="ECO:0007669"/>
    <property type="project" value="TreeGrafter"/>
</dbReference>
<dbReference type="InterPro" id="IPR046357">
    <property type="entry name" value="PPIase_dom_sf"/>
</dbReference>
<keyword evidence="11" id="KW-0963">Cytoplasm</keyword>
<dbReference type="AlphaFoldDB" id="A6BLS8"/>
<comment type="subcellular location">
    <subcellularLocation>
        <location evidence="11">Cytoplasm</location>
    </subcellularLocation>
    <text evidence="11">About half TF is bound to the ribosome near the polypeptide exit tunnel while the other half is free in the cytoplasm.</text>
</comment>
<dbReference type="GO" id="GO:0005737">
    <property type="term" value="C:cytoplasm"/>
    <property type="evidence" value="ECO:0007669"/>
    <property type="project" value="UniProtKB-SubCell"/>
</dbReference>
<keyword evidence="9 11" id="KW-0131">Cell cycle</keyword>
<evidence type="ECO:0000259" key="14">
    <source>
        <dbReference type="PROSITE" id="PS50059"/>
    </source>
</evidence>
<evidence type="ECO:0000313" key="15">
    <source>
        <dbReference type="EMBL" id="BAF64740.1"/>
    </source>
</evidence>
<keyword evidence="6 11" id="KW-0697">Rotamase</keyword>
<evidence type="ECO:0000256" key="6">
    <source>
        <dbReference type="ARBA" id="ARBA00023110"/>
    </source>
</evidence>
<evidence type="ECO:0000256" key="11">
    <source>
        <dbReference type="HAMAP-Rule" id="MF_00303"/>
    </source>
</evidence>
<evidence type="ECO:0000256" key="10">
    <source>
        <dbReference type="ARBA" id="ARBA00029986"/>
    </source>
</evidence>
<comment type="similarity">
    <text evidence="2 11 13">Belongs to the FKBP-type PPIase family. Tig subfamily.</text>
</comment>